<feature type="transmembrane region" description="Helical" evidence="6">
    <location>
        <begin position="82"/>
        <end position="103"/>
    </location>
</feature>
<organism evidence="7 8">
    <name type="scientific">Arachidicoccus soli</name>
    <dbReference type="NCBI Taxonomy" id="2341117"/>
    <lineage>
        <taxon>Bacteria</taxon>
        <taxon>Pseudomonadati</taxon>
        <taxon>Bacteroidota</taxon>
        <taxon>Chitinophagia</taxon>
        <taxon>Chitinophagales</taxon>
        <taxon>Chitinophagaceae</taxon>
        <taxon>Arachidicoccus</taxon>
    </lineage>
</organism>
<proteinExistence type="predicted"/>
<feature type="transmembrane region" description="Helical" evidence="6">
    <location>
        <begin position="371"/>
        <end position="391"/>
    </location>
</feature>
<feature type="transmembrane region" description="Helical" evidence="6">
    <location>
        <begin position="302"/>
        <end position="322"/>
    </location>
</feature>
<dbReference type="OrthoDB" id="88014at2"/>
<dbReference type="Proteomes" id="UP000266118">
    <property type="component" value="Chromosome"/>
</dbReference>
<reference evidence="7 8" key="1">
    <citation type="submission" date="2018-09" db="EMBL/GenBank/DDBJ databases">
        <title>Arachidicoccus sp. nov., a bacterium isolated from soil.</title>
        <authorList>
            <person name="Weon H.-Y."/>
            <person name="Kwon S.-W."/>
            <person name="Lee S.A."/>
        </authorList>
    </citation>
    <scope>NUCLEOTIDE SEQUENCE [LARGE SCALE GENOMIC DNA]</scope>
    <source>
        <strain evidence="7 8">KIS59-12</strain>
    </source>
</reference>
<dbReference type="InterPro" id="IPR050833">
    <property type="entry name" value="Poly_Biosynth_Transport"/>
</dbReference>
<dbReference type="GO" id="GO:0005886">
    <property type="term" value="C:plasma membrane"/>
    <property type="evidence" value="ECO:0007669"/>
    <property type="project" value="UniProtKB-SubCell"/>
</dbReference>
<dbReference type="EMBL" id="CP032489">
    <property type="protein sequence ID" value="AYD47889.1"/>
    <property type="molecule type" value="Genomic_DNA"/>
</dbReference>
<evidence type="ECO:0000256" key="6">
    <source>
        <dbReference type="SAM" id="Phobius"/>
    </source>
</evidence>
<dbReference type="PANTHER" id="PTHR30250">
    <property type="entry name" value="PST FAMILY PREDICTED COLANIC ACID TRANSPORTER"/>
    <property type="match status" value="1"/>
</dbReference>
<feature type="transmembrane region" description="Helical" evidence="6">
    <location>
        <begin position="184"/>
        <end position="207"/>
    </location>
</feature>
<keyword evidence="8" id="KW-1185">Reference proteome</keyword>
<evidence type="ECO:0000256" key="4">
    <source>
        <dbReference type="ARBA" id="ARBA00022989"/>
    </source>
</evidence>
<feature type="transmembrane region" description="Helical" evidence="6">
    <location>
        <begin position="245"/>
        <end position="269"/>
    </location>
</feature>
<evidence type="ECO:0000313" key="7">
    <source>
        <dbReference type="EMBL" id="AYD47889.1"/>
    </source>
</evidence>
<feature type="transmembrane region" description="Helical" evidence="6">
    <location>
        <begin position="123"/>
        <end position="146"/>
    </location>
</feature>
<gene>
    <name evidence="7" type="ORF">D6B99_09985</name>
</gene>
<feature type="transmembrane region" description="Helical" evidence="6">
    <location>
        <begin position="158"/>
        <end position="178"/>
    </location>
</feature>
<dbReference type="KEGG" id="ark:D6B99_09985"/>
<evidence type="ECO:0000256" key="3">
    <source>
        <dbReference type="ARBA" id="ARBA00022692"/>
    </source>
</evidence>
<keyword evidence="5 6" id="KW-0472">Membrane</keyword>
<name>A0A386HQF1_9BACT</name>
<evidence type="ECO:0000256" key="5">
    <source>
        <dbReference type="ARBA" id="ARBA00023136"/>
    </source>
</evidence>
<feature type="transmembrane region" description="Helical" evidence="6">
    <location>
        <begin position="458"/>
        <end position="478"/>
    </location>
</feature>
<feature type="transmembrane region" description="Helical" evidence="6">
    <location>
        <begin position="342"/>
        <end position="359"/>
    </location>
</feature>
<keyword evidence="4 6" id="KW-1133">Transmembrane helix</keyword>
<feature type="transmembrane region" description="Helical" evidence="6">
    <location>
        <begin position="219"/>
        <end position="239"/>
    </location>
</feature>
<evidence type="ECO:0000313" key="8">
    <source>
        <dbReference type="Proteomes" id="UP000266118"/>
    </source>
</evidence>
<accession>A0A386HQF1</accession>
<dbReference type="AlphaFoldDB" id="A0A386HQF1"/>
<feature type="transmembrane region" description="Helical" evidence="6">
    <location>
        <begin position="431"/>
        <end position="452"/>
    </location>
</feature>
<feature type="transmembrane region" description="Helical" evidence="6">
    <location>
        <begin position="12"/>
        <end position="34"/>
    </location>
</feature>
<keyword evidence="3 6" id="KW-0812">Transmembrane</keyword>
<evidence type="ECO:0000256" key="1">
    <source>
        <dbReference type="ARBA" id="ARBA00004651"/>
    </source>
</evidence>
<sequence>MGIVRKQTTYSFVFTYIGFAIGAINTLWLFPHFFSREEFGLTRLMLDFAVFFSALSTLGSLNGLYKFNPFYRSYLGIAKNDLPFLSLMASLLGSILFIVGSLIFEGFLARKFGHNSPLFILHYRLVIPFTISYTCIMMLEGFCWIIKKTIVSNVVKELFFRITTSVLISLYIFKIISIDTFFRLYALSYVPAIIILAYVIFTSGGIGICTRISYATKRLYRKILTFVSFHFSGMLIGILPKTIDGILIAGLSSNGLANLAIYIIPNYLVTVMEVPQRSMLGITTTLIAEAWKNKDRKKIEELYHKTSLNLLIIGLGLFGIIYPNMDNVVRFLGPDYGLAKEIFLIAGIAKLVDLGMGMNAQILSLSKYWRYDFYTSAVFIVVNIVLDFFLIKKYGLMGAAYGGAIALIFYNLMRCFYLWRLLKMQPFTSKTIATIAFAIIAILAAFALPVLKHLLVDGVMRSCIFAIIFMPAIIYFNISEDITAYYKLILNKISSKR</sequence>
<keyword evidence="2" id="KW-1003">Cell membrane</keyword>
<protein>
    <submittedName>
        <fullName evidence="7">Uncharacterized protein</fullName>
    </submittedName>
</protein>
<evidence type="ECO:0000256" key="2">
    <source>
        <dbReference type="ARBA" id="ARBA00022475"/>
    </source>
</evidence>
<feature type="transmembrane region" description="Helical" evidence="6">
    <location>
        <begin position="397"/>
        <end position="419"/>
    </location>
</feature>
<feature type="transmembrane region" description="Helical" evidence="6">
    <location>
        <begin position="40"/>
        <end position="61"/>
    </location>
</feature>
<dbReference type="PANTHER" id="PTHR30250:SF11">
    <property type="entry name" value="O-ANTIGEN TRANSPORTER-RELATED"/>
    <property type="match status" value="1"/>
</dbReference>
<dbReference type="RefSeq" id="WP_119987708.1">
    <property type="nucleotide sequence ID" value="NZ_CP032489.1"/>
</dbReference>
<comment type="subcellular location">
    <subcellularLocation>
        <location evidence="1">Cell membrane</location>
        <topology evidence="1">Multi-pass membrane protein</topology>
    </subcellularLocation>
</comment>